<dbReference type="PANTHER" id="PTHR43765:SF2">
    <property type="entry name" value="2-DEHYDROPANTOATE 2-REDUCTASE"/>
    <property type="match status" value="1"/>
</dbReference>
<keyword evidence="7 10" id="KW-0560">Oxidoreductase</keyword>
<dbReference type="GO" id="GO:0015940">
    <property type="term" value="P:pantothenate biosynthetic process"/>
    <property type="evidence" value="ECO:0007669"/>
    <property type="project" value="UniProtKB-UniPathway"/>
</dbReference>
<evidence type="ECO:0000259" key="11">
    <source>
        <dbReference type="Pfam" id="PF02558"/>
    </source>
</evidence>
<evidence type="ECO:0000256" key="5">
    <source>
        <dbReference type="ARBA" id="ARBA00022655"/>
    </source>
</evidence>
<evidence type="ECO:0000313" key="13">
    <source>
        <dbReference type="EMBL" id="SMO74871.1"/>
    </source>
</evidence>
<feature type="domain" description="Ketopantoate reductase N-terminal" evidence="11">
    <location>
        <begin position="3"/>
        <end position="146"/>
    </location>
</feature>
<dbReference type="AlphaFoldDB" id="A0A521DUS7"/>
<evidence type="ECO:0000256" key="4">
    <source>
        <dbReference type="ARBA" id="ARBA00019465"/>
    </source>
</evidence>
<dbReference type="OrthoDB" id="9793586at2"/>
<proteinExistence type="inferred from homology"/>
<reference evidence="13 14" key="1">
    <citation type="submission" date="2017-05" db="EMBL/GenBank/DDBJ databases">
        <authorList>
            <person name="Varghese N."/>
            <person name="Submissions S."/>
        </authorList>
    </citation>
    <scope>NUCLEOTIDE SEQUENCE [LARGE SCALE GENOMIC DNA]</scope>
    <source>
        <strain evidence="13 14">DSM 29506</strain>
    </source>
</reference>
<evidence type="ECO:0000256" key="6">
    <source>
        <dbReference type="ARBA" id="ARBA00022857"/>
    </source>
</evidence>
<evidence type="ECO:0000256" key="9">
    <source>
        <dbReference type="ARBA" id="ARBA00048793"/>
    </source>
</evidence>
<dbReference type="GO" id="GO:0008677">
    <property type="term" value="F:2-dehydropantoate 2-reductase activity"/>
    <property type="evidence" value="ECO:0007669"/>
    <property type="project" value="UniProtKB-EC"/>
</dbReference>
<keyword evidence="5 10" id="KW-0566">Pantothenate biosynthesis</keyword>
<dbReference type="UniPathway" id="UPA00028">
    <property type="reaction ID" value="UER00004"/>
</dbReference>
<evidence type="ECO:0000256" key="8">
    <source>
        <dbReference type="ARBA" id="ARBA00032024"/>
    </source>
</evidence>
<comment type="catalytic activity">
    <reaction evidence="9 10">
        <text>(R)-pantoate + NADP(+) = 2-dehydropantoate + NADPH + H(+)</text>
        <dbReference type="Rhea" id="RHEA:16233"/>
        <dbReference type="ChEBI" id="CHEBI:11561"/>
        <dbReference type="ChEBI" id="CHEBI:15378"/>
        <dbReference type="ChEBI" id="CHEBI:15980"/>
        <dbReference type="ChEBI" id="CHEBI:57783"/>
        <dbReference type="ChEBI" id="CHEBI:58349"/>
        <dbReference type="EC" id="1.1.1.169"/>
    </reaction>
</comment>
<dbReference type="InterPro" id="IPR013752">
    <property type="entry name" value="KPA_reductase"/>
</dbReference>
<dbReference type="Pfam" id="PF02558">
    <property type="entry name" value="ApbA"/>
    <property type="match status" value="1"/>
</dbReference>
<dbReference type="NCBIfam" id="TIGR00745">
    <property type="entry name" value="apbA_panE"/>
    <property type="match status" value="1"/>
</dbReference>
<organism evidence="13 14">
    <name type="scientific">Thalassovita litoralis</name>
    <dbReference type="NCBI Taxonomy" id="1010611"/>
    <lineage>
        <taxon>Bacteria</taxon>
        <taxon>Pseudomonadati</taxon>
        <taxon>Pseudomonadota</taxon>
        <taxon>Alphaproteobacteria</taxon>
        <taxon>Rhodobacterales</taxon>
        <taxon>Roseobacteraceae</taxon>
        <taxon>Thalassovita</taxon>
    </lineage>
</organism>
<evidence type="ECO:0000256" key="7">
    <source>
        <dbReference type="ARBA" id="ARBA00023002"/>
    </source>
</evidence>
<evidence type="ECO:0000313" key="14">
    <source>
        <dbReference type="Proteomes" id="UP000316030"/>
    </source>
</evidence>
<protein>
    <recommendedName>
        <fullName evidence="4 10">2-dehydropantoate 2-reductase</fullName>
        <ecNumber evidence="3 10">1.1.1.169</ecNumber>
    </recommendedName>
    <alternativeName>
        <fullName evidence="8 10">Ketopantoate reductase</fullName>
    </alternativeName>
</protein>
<dbReference type="Gene3D" id="1.10.1040.10">
    <property type="entry name" value="N-(1-d-carboxylethyl)-l-norvaline Dehydrogenase, domain 2"/>
    <property type="match status" value="1"/>
</dbReference>
<dbReference type="PANTHER" id="PTHR43765">
    <property type="entry name" value="2-DEHYDROPANTOATE 2-REDUCTASE-RELATED"/>
    <property type="match status" value="1"/>
</dbReference>
<dbReference type="InterPro" id="IPR036291">
    <property type="entry name" value="NAD(P)-bd_dom_sf"/>
</dbReference>
<dbReference type="SUPFAM" id="SSF48179">
    <property type="entry name" value="6-phosphogluconate dehydrogenase C-terminal domain-like"/>
    <property type="match status" value="1"/>
</dbReference>
<evidence type="ECO:0000256" key="1">
    <source>
        <dbReference type="ARBA" id="ARBA00004994"/>
    </source>
</evidence>
<comment type="function">
    <text evidence="10">Catalyzes the NADPH-dependent reduction of ketopantoate into pantoic acid.</text>
</comment>
<dbReference type="EC" id="1.1.1.169" evidence="3 10"/>
<dbReference type="InterPro" id="IPR013328">
    <property type="entry name" value="6PGD_dom2"/>
</dbReference>
<feature type="domain" description="Ketopantoate reductase C-terminal" evidence="12">
    <location>
        <begin position="170"/>
        <end position="292"/>
    </location>
</feature>
<evidence type="ECO:0000256" key="3">
    <source>
        <dbReference type="ARBA" id="ARBA00013014"/>
    </source>
</evidence>
<evidence type="ECO:0000259" key="12">
    <source>
        <dbReference type="Pfam" id="PF08546"/>
    </source>
</evidence>
<dbReference type="GO" id="GO:0005737">
    <property type="term" value="C:cytoplasm"/>
    <property type="evidence" value="ECO:0007669"/>
    <property type="project" value="TreeGrafter"/>
</dbReference>
<dbReference type="EMBL" id="FXTO01000012">
    <property type="protein sequence ID" value="SMO74871.1"/>
    <property type="molecule type" value="Genomic_DNA"/>
</dbReference>
<evidence type="ECO:0000256" key="2">
    <source>
        <dbReference type="ARBA" id="ARBA00007870"/>
    </source>
</evidence>
<dbReference type="Pfam" id="PF08546">
    <property type="entry name" value="ApbA_C"/>
    <property type="match status" value="1"/>
</dbReference>
<dbReference type="FunFam" id="1.10.1040.10:FF:000017">
    <property type="entry name" value="2-dehydropantoate 2-reductase"/>
    <property type="match status" value="1"/>
</dbReference>
<dbReference type="InterPro" id="IPR008927">
    <property type="entry name" value="6-PGluconate_DH-like_C_sf"/>
</dbReference>
<keyword evidence="14" id="KW-1185">Reference proteome</keyword>
<comment type="similarity">
    <text evidence="2 10">Belongs to the ketopantoate reductase family.</text>
</comment>
<dbReference type="InterPro" id="IPR050838">
    <property type="entry name" value="Ketopantoate_reductase"/>
</dbReference>
<dbReference type="InterPro" id="IPR003710">
    <property type="entry name" value="ApbA"/>
</dbReference>
<keyword evidence="6 10" id="KW-0521">NADP</keyword>
<sequence length="297" mass="30665">MKIAVMGAGAVGCYYGAMLAQAGHQVVLVGRPALVRAVQADGLVLEKDGQRHVCAVMATDDPAAVAGADMVLFCVKSGDTETAGRQIAPHLGAGALLLSLQNGVSNAERLAQVTGHSVIPTVVYVASAMAGPGVVRHEGRGDLAIGGPGADAAGAVLRAAGVETDVSDQVMSALWAKLVLNCAYNAVSAIARLPYGVLAQVDGVMPLLDQIVAECRAVAAAEGITLPEEVSQTVHGIPNWMPGQFSSTAQDVMRGRPSEIDFLNGEIVRLAAKHGIDVPINRTLTLLVKLIERQQAE</sequence>
<evidence type="ECO:0000256" key="10">
    <source>
        <dbReference type="RuleBase" id="RU362068"/>
    </source>
</evidence>
<dbReference type="GO" id="GO:0050661">
    <property type="term" value="F:NADP binding"/>
    <property type="evidence" value="ECO:0007669"/>
    <property type="project" value="TreeGrafter"/>
</dbReference>
<dbReference type="SUPFAM" id="SSF51735">
    <property type="entry name" value="NAD(P)-binding Rossmann-fold domains"/>
    <property type="match status" value="1"/>
</dbReference>
<dbReference type="Proteomes" id="UP000316030">
    <property type="component" value="Unassembled WGS sequence"/>
</dbReference>
<dbReference type="RefSeq" id="WP_142493474.1">
    <property type="nucleotide sequence ID" value="NZ_FXTO01000012.1"/>
</dbReference>
<dbReference type="InterPro" id="IPR013332">
    <property type="entry name" value="KPR_N"/>
</dbReference>
<name>A0A521DUS7_9RHOB</name>
<dbReference type="Gene3D" id="3.40.50.720">
    <property type="entry name" value="NAD(P)-binding Rossmann-like Domain"/>
    <property type="match status" value="1"/>
</dbReference>
<comment type="pathway">
    <text evidence="1 10">Cofactor biosynthesis; (R)-pantothenate biosynthesis; (R)-pantoate from 3-methyl-2-oxobutanoate: step 2/2.</text>
</comment>
<gene>
    <name evidence="13" type="ORF">SAMN06265173_11278</name>
</gene>
<accession>A0A521DUS7</accession>